<feature type="signal peptide" evidence="11">
    <location>
        <begin position="1"/>
        <end position="24"/>
    </location>
</feature>
<dbReference type="EMBL" id="CP049811">
    <property type="protein sequence ID" value="QIK39671.1"/>
    <property type="molecule type" value="Genomic_DNA"/>
</dbReference>
<protein>
    <recommendedName>
        <fullName evidence="3">FAD:protein FMN transferase</fullName>
        <ecNumber evidence="2">2.7.1.180</ecNumber>
    </recommendedName>
    <alternativeName>
        <fullName evidence="9">Flavin transferase</fullName>
    </alternativeName>
</protein>
<name>A0A6G7VI22_9RHOB</name>
<evidence type="ECO:0000256" key="1">
    <source>
        <dbReference type="ARBA" id="ARBA00001946"/>
    </source>
</evidence>
<keyword evidence="4" id="KW-0285">Flavoprotein</keyword>
<evidence type="ECO:0000256" key="5">
    <source>
        <dbReference type="ARBA" id="ARBA00022679"/>
    </source>
</evidence>
<dbReference type="AlphaFoldDB" id="A0A6G7VI22"/>
<sequence>MRLTRRRFLTIAAAAAAAPGHAVAAQSWRGRALGADVSLTIDGPRDVAERAIAEIPPLLGEVERLFSLYDPSSALSTLNRTGTLAPHDPRFMELVAVADRGHRMTQGLFDPSVQPLWLAMAQGEDLDGAAQAVGWDRVRWNDSHISLAAGQALTFNGIAQGFATDLVTARLKALGLREALVNIGEYSALGGPWRLGLHDPNFGVLGMRTIRNSAIATSSPSAMQVGHRQHILHPAGGALWSTVSVEAANATLADCLSTALCLAPMSLIRQVRQMDGVQRITLVDPDGNLTSV</sequence>
<evidence type="ECO:0000256" key="7">
    <source>
        <dbReference type="ARBA" id="ARBA00022827"/>
    </source>
</evidence>
<dbReference type="InterPro" id="IPR024932">
    <property type="entry name" value="ApbE"/>
</dbReference>
<dbReference type="SUPFAM" id="SSF143631">
    <property type="entry name" value="ApbE-like"/>
    <property type="match status" value="1"/>
</dbReference>
<dbReference type="EC" id="2.7.1.180" evidence="2"/>
<evidence type="ECO:0000256" key="9">
    <source>
        <dbReference type="ARBA" id="ARBA00031306"/>
    </source>
</evidence>
<organism evidence="12 13">
    <name type="scientific">Pontivivens nitratireducens</name>
    <dbReference type="NCBI Taxonomy" id="2758038"/>
    <lineage>
        <taxon>Bacteria</taxon>
        <taxon>Pseudomonadati</taxon>
        <taxon>Pseudomonadota</taxon>
        <taxon>Alphaproteobacteria</taxon>
        <taxon>Rhodobacterales</taxon>
        <taxon>Paracoccaceae</taxon>
        <taxon>Pontivivens</taxon>
    </lineage>
</organism>
<evidence type="ECO:0000256" key="3">
    <source>
        <dbReference type="ARBA" id="ARBA00016337"/>
    </source>
</evidence>
<dbReference type="Pfam" id="PF02424">
    <property type="entry name" value="ApbE"/>
    <property type="match status" value="1"/>
</dbReference>
<proteinExistence type="predicted"/>
<keyword evidence="13" id="KW-1185">Reference proteome</keyword>
<dbReference type="Gene3D" id="3.10.520.10">
    <property type="entry name" value="ApbE-like domains"/>
    <property type="match status" value="1"/>
</dbReference>
<feature type="chain" id="PRO_5039901837" description="FAD:protein FMN transferase" evidence="11">
    <location>
        <begin position="25"/>
        <end position="292"/>
    </location>
</feature>
<gene>
    <name evidence="12" type="ORF">G8E03_02145</name>
</gene>
<evidence type="ECO:0000256" key="2">
    <source>
        <dbReference type="ARBA" id="ARBA00011955"/>
    </source>
</evidence>
<evidence type="ECO:0000256" key="4">
    <source>
        <dbReference type="ARBA" id="ARBA00022630"/>
    </source>
</evidence>
<evidence type="ECO:0000256" key="10">
    <source>
        <dbReference type="ARBA" id="ARBA00048540"/>
    </source>
</evidence>
<dbReference type="PANTHER" id="PTHR30040:SF2">
    <property type="entry name" value="FAD:PROTEIN FMN TRANSFERASE"/>
    <property type="match status" value="1"/>
</dbReference>
<dbReference type="PANTHER" id="PTHR30040">
    <property type="entry name" value="THIAMINE BIOSYNTHESIS LIPOPROTEIN APBE"/>
    <property type="match status" value="1"/>
</dbReference>
<accession>A0A6G7VI22</accession>
<comment type="cofactor">
    <cofactor evidence="1">
        <name>Mg(2+)</name>
        <dbReference type="ChEBI" id="CHEBI:18420"/>
    </cofactor>
</comment>
<evidence type="ECO:0000256" key="8">
    <source>
        <dbReference type="ARBA" id="ARBA00022842"/>
    </source>
</evidence>
<dbReference type="GO" id="GO:0016740">
    <property type="term" value="F:transferase activity"/>
    <property type="evidence" value="ECO:0007669"/>
    <property type="project" value="UniProtKB-KW"/>
</dbReference>
<keyword evidence="7" id="KW-0274">FAD</keyword>
<dbReference type="Proteomes" id="UP000500791">
    <property type="component" value="Chromosome"/>
</dbReference>
<dbReference type="InterPro" id="IPR003374">
    <property type="entry name" value="ApbE-like_sf"/>
</dbReference>
<dbReference type="RefSeq" id="WP_166188155.1">
    <property type="nucleotide sequence ID" value="NZ_CP049811.1"/>
</dbReference>
<evidence type="ECO:0000313" key="12">
    <source>
        <dbReference type="EMBL" id="QIK39671.1"/>
    </source>
</evidence>
<keyword evidence="11" id="KW-0732">Signal</keyword>
<dbReference type="GO" id="GO:0046872">
    <property type="term" value="F:metal ion binding"/>
    <property type="evidence" value="ECO:0007669"/>
    <property type="project" value="UniProtKB-KW"/>
</dbReference>
<keyword evidence="5 12" id="KW-0808">Transferase</keyword>
<comment type="catalytic activity">
    <reaction evidence="10">
        <text>L-threonyl-[protein] + FAD = FMN-L-threonyl-[protein] + AMP + H(+)</text>
        <dbReference type="Rhea" id="RHEA:36847"/>
        <dbReference type="Rhea" id="RHEA-COMP:11060"/>
        <dbReference type="Rhea" id="RHEA-COMP:11061"/>
        <dbReference type="ChEBI" id="CHEBI:15378"/>
        <dbReference type="ChEBI" id="CHEBI:30013"/>
        <dbReference type="ChEBI" id="CHEBI:57692"/>
        <dbReference type="ChEBI" id="CHEBI:74257"/>
        <dbReference type="ChEBI" id="CHEBI:456215"/>
        <dbReference type="EC" id="2.7.1.180"/>
    </reaction>
</comment>
<dbReference type="KEGG" id="mon:G8E03_02145"/>
<evidence type="ECO:0000313" key="13">
    <source>
        <dbReference type="Proteomes" id="UP000500791"/>
    </source>
</evidence>
<dbReference type="PROSITE" id="PS51318">
    <property type="entry name" value="TAT"/>
    <property type="match status" value="1"/>
</dbReference>
<reference evidence="12 13" key="1">
    <citation type="submission" date="2020-03" db="EMBL/GenBank/DDBJ databases">
        <title>Complete genome sequence of Monaibacterium sp. ALG8 with diverse plasmids.</title>
        <authorList>
            <person name="Sun C."/>
        </authorList>
    </citation>
    <scope>NUCLEOTIDE SEQUENCE [LARGE SCALE GENOMIC DNA]</scope>
    <source>
        <strain evidence="12 13">ALG8</strain>
    </source>
</reference>
<evidence type="ECO:0000256" key="6">
    <source>
        <dbReference type="ARBA" id="ARBA00022723"/>
    </source>
</evidence>
<dbReference type="InterPro" id="IPR006311">
    <property type="entry name" value="TAT_signal"/>
</dbReference>
<keyword evidence="8" id="KW-0460">Magnesium</keyword>
<keyword evidence="6" id="KW-0479">Metal-binding</keyword>
<evidence type="ECO:0000256" key="11">
    <source>
        <dbReference type="SAM" id="SignalP"/>
    </source>
</evidence>